<dbReference type="AlphaFoldDB" id="A0A7D9J8M2"/>
<keyword evidence="2" id="KW-1185">Reference proteome</keyword>
<evidence type="ECO:0000313" key="1">
    <source>
        <dbReference type="EMBL" id="CAB4024362.1"/>
    </source>
</evidence>
<evidence type="ECO:0000313" key="2">
    <source>
        <dbReference type="Proteomes" id="UP001152795"/>
    </source>
</evidence>
<accession>A0A7D9J8M2</accession>
<protein>
    <submittedName>
        <fullName evidence="1">Uncharacterized protein</fullName>
    </submittedName>
</protein>
<dbReference type="EMBL" id="CACRXK020012982">
    <property type="protein sequence ID" value="CAB4024362.1"/>
    <property type="molecule type" value="Genomic_DNA"/>
</dbReference>
<feature type="non-terminal residue" evidence="1">
    <location>
        <position position="273"/>
    </location>
</feature>
<organism evidence="1 2">
    <name type="scientific">Paramuricea clavata</name>
    <name type="common">Red gorgonian</name>
    <name type="synonym">Violescent sea-whip</name>
    <dbReference type="NCBI Taxonomy" id="317549"/>
    <lineage>
        <taxon>Eukaryota</taxon>
        <taxon>Metazoa</taxon>
        <taxon>Cnidaria</taxon>
        <taxon>Anthozoa</taxon>
        <taxon>Octocorallia</taxon>
        <taxon>Malacalcyonacea</taxon>
        <taxon>Plexauridae</taxon>
        <taxon>Paramuricea</taxon>
    </lineage>
</organism>
<dbReference type="Proteomes" id="UP001152795">
    <property type="component" value="Unassembled WGS sequence"/>
</dbReference>
<proteinExistence type="predicted"/>
<gene>
    <name evidence="1" type="ORF">PACLA_8A023434</name>
</gene>
<comment type="caution">
    <text evidence="1">The sequence shown here is derived from an EMBL/GenBank/DDBJ whole genome shotgun (WGS) entry which is preliminary data.</text>
</comment>
<sequence length="273" mass="30577">MIDCPWTVGNLKATLGSQSKIYARPIQRNLSTSSIQPDANIQVREKCQGCQEDFMLSELRDHLYTCTAGILNSHSSDETDSNQHQQIQPTNAAAHMDNNSEQHTTLGDIFEQQKTIADQQPSNSAEQLTSNNETPVSIHIEQPSINIETNNSAIVSEQINLSGPHPDINDNSPIFVEDDIHGPMDMHQLDHLVDEVVEQCKKSNMVSNKEILRLLLSKILQGRSLDIEREDVCPEGETTYIYVDRDNLLETALDEIAAIENILLTSHVQFYGE</sequence>
<name>A0A7D9J8M2_PARCT</name>
<reference evidence="1" key="1">
    <citation type="submission" date="2020-04" db="EMBL/GenBank/DDBJ databases">
        <authorList>
            <person name="Alioto T."/>
            <person name="Alioto T."/>
            <person name="Gomez Garrido J."/>
        </authorList>
    </citation>
    <scope>NUCLEOTIDE SEQUENCE</scope>
    <source>
        <strain evidence="1">A484AB</strain>
    </source>
</reference>